<geneLocation type="plastid" evidence="2"/>
<evidence type="ECO:0000313" key="2">
    <source>
        <dbReference type="EMBL" id="QCI04295.1"/>
    </source>
</evidence>
<sequence>MNTYHFVLATKNFLVREEPVEEILRERTMYYKSINKTIDFWFVLNPTFLDIASTENFNYNLNCSYAAIVSLDQQFICWLKLRIGFVTIGSFQSDSLFLKSNCY</sequence>
<evidence type="ECO:0008006" key="3">
    <source>
        <dbReference type="Google" id="ProtNLM"/>
    </source>
</evidence>
<comment type="similarity">
    <text evidence="1">Belongs to the ycf54 family.</text>
</comment>
<accession>A0A4D6WRX6</accession>
<protein>
    <recommendedName>
        <fullName evidence="3">Ycf54</fullName>
    </recommendedName>
</protein>
<dbReference type="InterPro" id="IPR019616">
    <property type="entry name" value="Ycf54"/>
</dbReference>
<keyword evidence="2" id="KW-0934">Plastid</keyword>
<evidence type="ECO:0000256" key="1">
    <source>
        <dbReference type="ARBA" id="ARBA00043978"/>
    </source>
</evidence>
<dbReference type="Gene3D" id="3.30.70.1860">
    <property type="entry name" value="Uncharacterised protein family Ycf54"/>
    <property type="match status" value="1"/>
</dbReference>
<dbReference type="PANTHER" id="PTHR35319">
    <property type="match status" value="1"/>
</dbReference>
<name>A0A4D6WRX6_9FLOR</name>
<proteinExistence type="inferred from homology"/>
<organism evidence="2">
    <name type="scientific">Anotrichium furcellatum</name>
    <dbReference type="NCBI Taxonomy" id="41999"/>
    <lineage>
        <taxon>Eukaryota</taxon>
        <taxon>Rhodophyta</taxon>
        <taxon>Florideophyceae</taxon>
        <taxon>Rhodymeniophycidae</taxon>
        <taxon>Ceramiales</taxon>
        <taxon>Ceramiaceae</taxon>
        <taxon>Anotrichium</taxon>
    </lineage>
</organism>
<reference evidence="2" key="2">
    <citation type="submission" date="2019-04" db="EMBL/GenBank/DDBJ databases">
        <authorList>
            <person name="Pasella M."/>
        </authorList>
    </citation>
    <scope>NUCLEOTIDE SEQUENCE</scope>
    <source>
        <strain evidence="2">PD2933</strain>
    </source>
</reference>
<dbReference type="PANTHER" id="PTHR35319:SF2">
    <property type="entry name" value="YCF54"/>
    <property type="match status" value="1"/>
</dbReference>
<dbReference type="Pfam" id="PF10674">
    <property type="entry name" value="Ycf54"/>
    <property type="match status" value="1"/>
</dbReference>
<dbReference type="InterPro" id="IPR038409">
    <property type="entry name" value="Ycf54-like_sf"/>
</dbReference>
<dbReference type="AlphaFoldDB" id="A0A4D6WRX6"/>
<reference evidence="2" key="1">
    <citation type="journal article" date="2019" name="Mol. Phylogenet. Evol.">
        <title>Morphological evolution and classification of the red algal order Ceramiales inferred using plastid phylogenomics.</title>
        <authorList>
            <person name="Diaz-Tapia P."/>
            <person name="Pasella M.M."/>
            <person name="Verbruggen H."/>
            <person name="Maggs C.A."/>
        </authorList>
    </citation>
    <scope>NUCLEOTIDE SEQUENCE</scope>
    <source>
        <strain evidence="2">PD2933</strain>
    </source>
</reference>
<gene>
    <name evidence="2" type="primary">ycf54</name>
</gene>
<dbReference type="EMBL" id="MK814609">
    <property type="protein sequence ID" value="QCI04295.1"/>
    <property type="molecule type" value="Genomic_DNA"/>
</dbReference>